<dbReference type="Proteomes" id="UP000264882">
    <property type="component" value="Chromosome"/>
</dbReference>
<accession>A0A4P1QFS0</accession>
<evidence type="ECO:0000313" key="1">
    <source>
        <dbReference type="EMBL" id="ASI53675.1"/>
    </source>
</evidence>
<proteinExistence type="predicted"/>
<evidence type="ECO:0008006" key="3">
    <source>
        <dbReference type="Google" id="ProtNLM"/>
    </source>
</evidence>
<sequence>MKKEINLIKLLGIFSAFSIALSPLAIISKSCVRKEKNEKIILPEKFIYTKENAINEWNSFKENLINSIDSYYKKNKPESVKKLLQTTYENYLDFASHNKNALLANIKNNKEERDTGFLNNIDKFYKAFIENISTFFERLKTSDEIKSKLYVSSNTTIEFFTSSLLKKVSNIINGNNNDISITNELFIRRMFTNIKSIVFELLIDYLNNIQKKYFENNVTIPQKMKNFVGEIRIFEKMIEDEIINELKNSKIPKTILIKNIFKEIVTKLSNRIDALINNIFGSNEQEIIDKELGKLNTYFRIFFDGVESELIPLIFEYKIFNSKLLDTKISLGDIKQTIVNNKLFDLETIKEILKSNTNEKIDDYIEVFITTGFLNEYKTNFENIVFNIEKFYTERNTSDYLKNDFNIKLSIVINQYIENKIYEIIDFILKHIKNKELVYISKLYLSSPEKFLSFKSNLDSIYIPSENEAINRSILESNLISKKEKFGPLFDFISDYLQKTFQIAIDLDIAEKINNPFTLLSGLVELKNEYKKQRDEIIDKLQLEVSEKASFKQKYEKYNKAFEDLIIAAAPLIIKINNTEEFFKKLEKVK</sequence>
<evidence type="ECO:0000313" key="2">
    <source>
        <dbReference type="Proteomes" id="UP000264882"/>
    </source>
</evidence>
<protein>
    <recommendedName>
        <fullName evidence="3">Lipoprotein</fullName>
    </recommendedName>
</protein>
<dbReference type="RefSeq" id="WP_119863658.1">
    <property type="nucleotide sequence ID" value="NZ_CP008748.1"/>
</dbReference>
<dbReference type="KEGG" id="mhyv:MHSN_00360"/>
<gene>
    <name evidence="1" type="ORF">MHSN_00360</name>
</gene>
<keyword evidence="2" id="KW-1185">Reference proteome</keyword>
<dbReference type="EMBL" id="CP008748">
    <property type="protein sequence ID" value="ASI53675.1"/>
    <property type="molecule type" value="Genomic_DNA"/>
</dbReference>
<name>A0A4P1QFS0_9BACT</name>
<organism evidence="1 2">
    <name type="scientific">Metamycoplasma hyosynoviae</name>
    <dbReference type="NCBI Taxonomy" id="29559"/>
    <lineage>
        <taxon>Bacteria</taxon>
        <taxon>Bacillati</taxon>
        <taxon>Mycoplasmatota</taxon>
        <taxon>Mycoplasmoidales</taxon>
        <taxon>Metamycoplasmataceae</taxon>
        <taxon>Metamycoplasma</taxon>
    </lineage>
</organism>
<dbReference type="AlphaFoldDB" id="A0A4P1QFS0"/>
<reference evidence="1 2" key="1">
    <citation type="submission" date="2014-06" db="EMBL/GenBank/DDBJ databases">
        <title>The Whole Genome Sequence of Mycoplasma hyosynoviae strain ATCC 27095.</title>
        <authorList>
            <person name="Calcutt M.J."/>
            <person name="Foecking M.F."/>
        </authorList>
    </citation>
    <scope>NUCLEOTIDE SEQUENCE [LARGE SCALE GENOMIC DNA]</scope>
    <source>
        <strain evidence="1 2">M60</strain>
    </source>
</reference>